<dbReference type="AlphaFoldDB" id="A0AAW0CW68"/>
<keyword evidence="3" id="KW-1185">Reference proteome</keyword>
<dbReference type="Pfam" id="PF05368">
    <property type="entry name" value="NmrA"/>
    <property type="match status" value="1"/>
</dbReference>
<dbReference type="GO" id="GO:0004029">
    <property type="term" value="F:aldehyde dehydrogenase (NAD+) activity"/>
    <property type="evidence" value="ECO:0007669"/>
    <property type="project" value="TreeGrafter"/>
</dbReference>
<evidence type="ECO:0000259" key="1">
    <source>
        <dbReference type="Pfam" id="PF05368"/>
    </source>
</evidence>
<gene>
    <name evidence="2" type="ORF">VNI00_008475</name>
</gene>
<organism evidence="2 3">
    <name type="scientific">Paramarasmius palmivorus</name>
    <dbReference type="NCBI Taxonomy" id="297713"/>
    <lineage>
        <taxon>Eukaryota</taxon>
        <taxon>Fungi</taxon>
        <taxon>Dikarya</taxon>
        <taxon>Basidiomycota</taxon>
        <taxon>Agaricomycotina</taxon>
        <taxon>Agaricomycetes</taxon>
        <taxon>Agaricomycetidae</taxon>
        <taxon>Agaricales</taxon>
        <taxon>Marasmiineae</taxon>
        <taxon>Marasmiaceae</taxon>
        <taxon>Paramarasmius</taxon>
    </lineage>
</organism>
<dbReference type="InterPro" id="IPR051783">
    <property type="entry name" value="NAD(P)-dependent_oxidoreduct"/>
</dbReference>
<name>A0AAW0CW68_9AGAR</name>
<dbReference type="GO" id="GO:0005737">
    <property type="term" value="C:cytoplasm"/>
    <property type="evidence" value="ECO:0007669"/>
    <property type="project" value="TreeGrafter"/>
</dbReference>
<dbReference type="Proteomes" id="UP001383192">
    <property type="component" value="Unassembled WGS sequence"/>
</dbReference>
<dbReference type="InterPro" id="IPR036291">
    <property type="entry name" value="NAD(P)-bd_dom_sf"/>
</dbReference>
<feature type="domain" description="NmrA-like" evidence="1">
    <location>
        <begin position="3"/>
        <end position="86"/>
    </location>
</feature>
<evidence type="ECO:0000313" key="2">
    <source>
        <dbReference type="EMBL" id="KAK7043121.1"/>
    </source>
</evidence>
<comment type="caution">
    <text evidence="2">The sequence shown here is derived from an EMBL/GenBank/DDBJ whole genome shotgun (WGS) entry which is preliminary data.</text>
</comment>
<dbReference type="SUPFAM" id="SSF51735">
    <property type="entry name" value="NAD(P)-binding Rossmann-fold domains"/>
    <property type="match status" value="1"/>
</dbReference>
<dbReference type="PANTHER" id="PTHR48079">
    <property type="entry name" value="PROTEIN YEEZ"/>
    <property type="match status" value="1"/>
</dbReference>
<dbReference type="PANTHER" id="PTHR48079:SF6">
    <property type="entry name" value="NAD(P)-BINDING DOMAIN-CONTAINING PROTEIN-RELATED"/>
    <property type="match status" value="1"/>
</dbReference>
<protein>
    <recommendedName>
        <fullName evidence="1">NmrA-like domain-containing protein</fullName>
    </recommendedName>
</protein>
<dbReference type="EMBL" id="JAYKXP010000029">
    <property type="protein sequence ID" value="KAK7043121.1"/>
    <property type="molecule type" value="Genomic_DNA"/>
</dbReference>
<dbReference type="InterPro" id="IPR008030">
    <property type="entry name" value="NmrA-like"/>
</dbReference>
<accession>A0AAW0CW68</accession>
<dbReference type="Gene3D" id="3.40.50.720">
    <property type="entry name" value="NAD(P)-binding Rossmann-like Domain"/>
    <property type="match status" value="1"/>
</dbReference>
<proteinExistence type="predicted"/>
<reference evidence="2 3" key="1">
    <citation type="submission" date="2024-01" db="EMBL/GenBank/DDBJ databases">
        <title>A draft genome for a cacao thread blight-causing isolate of Paramarasmius palmivorus.</title>
        <authorList>
            <person name="Baruah I.K."/>
            <person name="Bukari Y."/>
            <person name="Amoako-Attah I."/>
            <person name="Meinhardt L.W."/>
            <person name="Bailey B.A."/>
            <person name="Cohen S.P."/>
        </authorList>
    </citation>
    <scope>NUCLEOTIDE SEQUENCE [LARGE SCALE GENOMIC DNA]</scope>
    <source>
        <strain evidence="2 3">GH-12</strain>
    </source>
</reference>
<sequence>MATKKTILITGATGYIGGSVLSHFLQRPDHGSFEFRALIRSVEKAEKIKAFGVTPIVGSASDGELMFKAASEADIVIALTNCDDLDAAEAILAGLKKRYETTGERPILIHTSGAANLIDNSDGDHPSDFIYDDDNAAQIESIPLNNPHRHVDTRIAAAGQEGYVYTYIVVPSIVYGIAQNLLVDAGISNPSVLFANIFIPIALQRGDGFRIGEGKNIWGHIEINELVDLYSRVFDAVSNDPKNTPNGREGYYFANSNEHRLIEIYKILAEVFYEQGKGKSPEPTPLTKEELDRFFGDSPIVKILFSNSRCVGNRARRLGWKPQKTHKDYLESFRKDVEGQIQKSTQSE</sequence>
<evidence type="ECO:0000313" key="3">
    <source>
        <dbReference type="Proteomes" id="UP001383192"/>
    </source>
</evidence>